<protein>
    <submittedName>
        <fullName evidence="2">Uncharacterized protein</fullName>
    </submittedName>
</protein>
<feature type="non-terminal residue" evidence="2">
    <location>
        <position position="72"/>
    </location>
</feature>
<sequence length="72" mass="7811">METTFMFAAALAIVYAIFTIARNRLSTEYTKPTKEIAIDSAMVFLATLATAFVMDSFGFASIMSLQKGSNTA</sequence>
<evidence type="ECO:0000256" key="1">
    <source>
        <dbReference type="SAM" id="Phobius"/>
    </source>
</evidence>
<feature type="transmembrane region" description="Helical" evidence="1">
    <location>
        <begin position="6"/>
        <end position="25"/>
    </location>
</feature>
<keyword evidence="1" id="KW-1133">Transmembrane helix</keyword>
<keyword evidence="1" id="KW-0472">Membrane</keyword>
<keyword evidence="1" id="KW-0812">Transmembrane</keyword>
<dbReference type="EMBL" id="BARW01015259">
    <property type="protein sequence ID" value="GAI92661.1"/>
    <property type="molecule type" value="Genomic_DNA"/>
</dbReference>
<comment type="caution">
    <text evidence="2">The sequence shown here is derived from an EMBL/GenBank/DDBJ whole genome shotgun (WGS) entry which is preliminary data.</text>
</comment>
<gene>
    <name evidence="2" type="ORF">S12H4_26823</name>
</gene>
<feature type="transmembrane region" description="Helical" evidence="1">
    <location>
        <begin position="37"/>
        <end position="62"/>
    </location>
</feature>
<accession>X1TMR7</accession>
<dbReference type="AlphaFoldDB" id="X1TMR7"/>
<organism evidence="2">
    <name type="scientific">marine sediment metagenome</name>
    <dbReference type="NCBI Taxonomy" id="412755"/>
    <lineage>
        <taxon>unclassified sequences</taxon>
        <taxon>metagenomes</taxon>
        <taxon>ecological metagenomes</taxon>
    </lineage>
</organism>
<evidence type="ECO:0000313" key="2">
    <source>
        <dbReference type="EMBL" id="GAI92661.1"/>
    </source>
</evidence>
<name>X1TMR7_9ZZZZ</name>
<reference evidence="2" key="1">
    <citation type="journal article" date="2014" name="Front. Microbiol.">
        <title>High frequency of phylogenetically diverse reductive dehalogenase-homologous genes in deep subseafloor sedimentary metagenomes.</title>
        <authorList>
            <person name="Kawai M."/>
            <person name="Futagami T."/>
            <person name="Toyoda A."/>
            <person name="Takaki Y."/>
            <person name="Nishi S."/>
            <person name="Hori S."/>
            <person name="Arai W."/>
            <person name="Tsubouchi T."/>
            <person name="Morono Y."/>
            <person name="Uchiyama I."/>
            <person name="Ito T."/>
            <person name="Fujiyama A."/>
            <person name="Inagaki F."/>
            <person name="Takami H."/>
        </authorList>
    </citation>
    <scope>NUCLEOTIDE SEQUENCE</scope>
    <source>
        <strain evidence="2">Expedition CK06-06</strain>
    </source>
</reference>
<proteinExistence type="predicted"/>